<dbReference type="InterPro" id="IPR006094">
    <property type="entry name" value="Oxid_FAD_bind_N"/>
</dbReference>
<evidence type="ECO:0000313" key="7">
    <source>
        <dbReference type="Proteomes" id="UP000800092"/>
    </source>
</evidence>
<evidence type="ECO:0000313" key="6">
    <source>
        <dbReference type="EMBL" id="KAF2232037.1"/>
    </source>
</evidence>
<comment type="similarity">
    <text evidence="1">Belongs to the oxygen-dependent FAD-linked oxidoreductase family.</text>
</comment>
<dbReference type="Proteomes" id="UP000800092">
    <property type="component" value="Unassembled WGS sequence"/>
</dbReference>
<keyword evidence="2" id="KW-0285">Flavoprotein</keyword>
<evidence type="ECO:0000256" key="4">
    <source>
        <dbReference type="ARBA" id="ARBA00023002"/>
    </source>
</evidence>
<evidence type="ECO:0000256" key="1">
    <source>
        <dbReference type="ARBA" id="ARBA00005466"/>
    </source>
</evidence>
<feature type="domain" description="FAD-binding PCMH-type" evidence="5">
    <location>
        <begin position="91"/>
        <end position="263"/>
    </location>
</feature>
<evidence type="ECO:0000259" key="5">
    <source>
        <dbReference type="PROSITE" id="PS51387"/>
    </source>
</evidence>
<keyword evidence="3" id="KW-0274">FAD</keyword>
<accession>A0A6A6H2D4</accession>
<dbReference type="SUPFAM" id="SSF56176">
    <property type="entry name" value="FAD-binding/transporter-associated domain-like"/>
    <property type="match status" value="1"/>
</dbReference>
<dbReference type="InterPro" id="IPR050416">
    <property type="entry name" value="FAD-linked_Oxidoreductase"/>
</dbReference>
<keyword evidence="7" id="KW-1185">Reference proteome</keyword>
<dbReference type="GO" id="GO:0016491">
    <property type="term" value="F:oxidoreductase activity"/>
    <property type="evidence" value="ECO:0007669"/>
    <property type="project" value="UniProtKB-KW"/>
</dbReference>
<dbReference type="InterPro" id="IPR016166">
    <property type="entry name" value="FAD-bd_PCMH"/>
</dbReference>
<dbReference type="OrthoDB" id="2151789at2759"/>
<reference evidence="6" key="1">
    <citation type="journal article" date="2020" name="Stud. Mycol.">
        <title>101 Dothideomycetes genomes: a test case for predicting lifestyles and emergence of pathogens.</title>
        <authorList>
            <person name="Haridas S."/>
            <person name="Albert R."/>
            <person name="Binder M."/>
            <person name="Bloem J."/>
            <person name="Labutti K."/>
            <person name="Salamov A."/>
            <person name="Andreopoulos B."/>
            <person name="Baker S."/>
            <person name="Barry K."/>
            <person name="Bills G."/>
            <person name="Bluhm B."/>
            <person name="Cannon C."/>
            <person name="Castanera R."/>
            <person name="Culley D."/>
            <person name="Daum C."/>
            <person name="Ezra D."/>
            <person name="Gonzalez J."/>
            <person name="Henrissat B."/>
            <person name="Kuo A."/>
            <person name="Liang C."/>
            <person name="Lipzen A."/>
            <person name="Lutzoni F."/>
            <person name="Magnuson J."/>
            <person name="Mondo S."/>
            <person name="Nolan M."/>
            <person name="Ohm R."/>
            <person name="Pangilinan J."/>
            <person name="Park H.-J."/>
            <person name="Ramirez L."/>
            <person name="Alfaro M."/>
            <person name="Sun H."/>
            <person name="Tritt A."/>
            <person name="Yoshinaga Y."/>
            <person name="Zwiers L.-H."/>
            <person name="Turgeon B."/>
            <person name="Goodwin S."/>
            <person name="Spatafora J."/>
            <person name="Crous P."/>
            <person name="Grigoriev I."/>
        </authorList>
    </citation>
    <scope>NUCLEOTIDE SEQUENCE</scope>
    <source>
        <strain evidence="6">Tuck. ex Michener</strain>
    </source>
</reference>
<dbReference type="Gene3D" id="3.30.465.10">
    <property type="match status" value="1"/>
</dbReference>
<dbReference type="InterPro" id="IPR016169">
    <property type="entry name" value="FAD-bd_PCMH_sub2"/>
</dbReference>
<name>A0A6A6H2D4_VIRVR</name>
<evidence type="ECO:0000256" key="2">
    <source>
        <dbReference type="ARBA" id="ARBA00022630"/>
    </source>
</evidence>
<protein>
    <submittedName>
        <fullName evidence="6">FAD-binding domain-containing protein</fullName>
    </submittedName>
</protein>
<dbReference type="Pfam" id="PF01565">
    <property type="entry name" value="FAD_binding_4"/>
    <property type="match status" value="1"/>
</dbReference>
<dbReference type="PANTHER" id="PTHR42973">
    <property type="entry name" value="BINDING OXIDOREDUCTASE, PUTATIVE (AFU_ORTHOLOGUE AFUA_1G17690)-RELATED"/>
    <property type="match status" value="1"/>
</dbReference>
<proteinExistence type="inferred from homology"/>
<dbReference type="PANTHER" id="PTHR42973:SF54">
    <property type="entry name" value="FAD-BINDING PCMH-TYPE DOMAIN-CONTAINING PROTEIN"/>
    <property type="match status" value="1"/>
</dbReference>
<keyword evidence="4" id="KW-0560">Oxidoreductase</keyword>
<evidence type="ECO:0000256" key="3">
    <source>
        <dbReference type="ARBA" id="ARBA00022827"/>
    </source>
</evidence>
<dbReference type="GO" id="GO:0071949">
    <property type="term" value="F:FAD binding"/>
    <property type="evidence" value="ECO:0007669"/>
    <property type="project" value="InterPro"/>
</dbReference>
<sequence>MISLSAELQGVLERLPDHISQSLGSGGYRHIIQSHAESLDTIGRDAEKTTAKTRAQLTCKASSILFSKHRVVVPEEPSYIDHQKNYWSKTCWLPAAGFIKPLNSIEVALSLKIITYTQSRFAIRSAGHNANPGFSSTGEEGVVLDLGALNTVELSSEREIVSLGPGATWEKVYEELEKYELTVVGGRVSGVGVGGLILGGGMSHFSNHWGLVCDNVKNFEVVLADSSIAHANAIENPQLFRALKGGGSNFGVVTKFDLYTYPDYRVWYTFKVYNASDSERVIKASERVQKAMDEDDRIGFFLVTNSAFLVAGMLYMGWPEETPGIFRVFEDIKPMMDAVPETKGTQLSVIQAFDMSEEGKRESGTATTRPDADLYLELHKVLQDIAKSAAVTLQFTFQPIGKAAVNKGNEYGGNCLNIPRENQSWLAMMVQWNDDANDGEARSQISQLISSLKSTCKTRGHLLDFHFMNDCSYTQSPFQGYGKENLAFLKATAAEWDLQGVFQKLQSSGFLLSKM</sequence>
<dbReference type="InterPro" id="IPR036318">
    <property type="entry name" value="FAD-bd_PCMH-like_sf"/>
</dbReference>
<gene>
    <name evidence="6" type="ORF">EV356DRAFT_525616</name>
</gene>
<dbReference type="PROSITE" id="PS51387">
    <property type="entry name" value="FAD_PCMH"/>
    <property type="match status" value="1"/>
</dbReference>
<dbReference type="AlphaFoldDB" id="A0A6A6H2D4"/>
<dbReference type="EMBL" id="ML991820">
    <property type="protein sequence ID" value="KAF2232037.1"/>
    <property type="molecule type" value="Genomic_DNA"/>
</dbReference>
<organism evidence="6 7">
    <name type="scientific">Viridothelium virens</name>
    <name type="common">Speckled blister lichen</name>
    <name type="synonym">Trypethelium virens</name>
    <dbReference type="NCBI Taxonomy" id="1048519"/>
    <lineage>
        <taxon>Eukaryota</taxon>
        <taxon>Fungi</taxon>
        <taxon>Dikarya</taxon>
        <taxon>Ascomycota</taxon>
        <taxon>Pezizomycotina</taxon>
        <taxon>Dothideomycetes</taxon>
        <taxon>Dothideomycetes incertae sedis</taxon>
        <taxon>Trypetheliales</taxon>
        <taxon>Trypetheliaceae</taxon>
        <taxon>Viridothelium</taxon>
    </lineage>
</organism>